<sequence>MLAGRTVLTTLRYNAAHWDQVSTALGEAEVLRFASPDDEGFDEALARADVAILAKDPDDRILNATRLKWIHVDHAGLNRAAKPAAFREGLVVTGSAGRSAPVLAEHAMFFALALAYEFPAFIDAQRAHEWGVAGQDNLRGLFGRTMGIVGLGNTGKEIAKRAKAFGMRTIAYRRSAAAPPEGIDLLLSVESGGELDVLLKESDFVVLALGLSDATHHLIGQRELDLIGPTGYLINMARGPVVDEQAMIAALYEGRIAGAGLDTFEVEPLPADSRLWDAPNTLITPHVTPQVPDRTGRSVEIICENIRRFAAGEEMLNRLKPEDMYTAAP</sequence>
<dbReference type="InterPro" id="IPR006140">
    <property type="entry name" value="D-isomer_DH_NAD-bd"/>
</dbReference>
<gene>
    <name evidence="4" type="ORF">ABVV53_10220</name>
</gene>
<evidence type="ECO:0000256" key="2">
    <source>
        <dbReference type="ARBA" id="ARBA00023027"/>
    </source>
</evidence>
<dbReference type="RefSeq" id="WP_353984326.1">
    <property type="nucleotide sequence ID" value="NZ_JBEWLY010000014.1"/>
</dbReference>
<dbReference type="Gene3D" id="3.40.50.720">
    <property type="entry name" value="NAD(P)-binding Rossmann-like Domain"/>
    <property type="match status" value="2"/>
</dbReference>
<evidence type="ECO:0000259" key="3">
    <source>
        <dbReference type="Pfam" id="PF02826"/>
    </source>
</evidence>
<keyword evidence="2" id="KW-0520">NAD</keyword>
<dbReference type="InterPro" id="IPR036291">
    <property type="entry name" value="NAD(P)-bd_dom_sf"/>
</dbReference>
<dbReference type="SUPFAM" id="SSF52283">
    <property type="entry name" value="Formate/glycerate dehydrogenase catalytic domain-like"/>
    <property type="match status" value="1"/>
</dbReference>
<comment type="caution">
    <text evidence="4">The sequence shown here is derived from an EMBL/GenBank/DDBJ whole genome shotgun (WGS) entry which is preliminary data.</text>
</comment>
<dbReference type="PANTHER" id="PTHR43333:SF1">
    <property type="entry name" value="D-ISOMER SPECIFIC 2-HYDROXYACID DEHYDROGENASE NAD-BINDING DOMAIN-CONTAINING PROTEIN"/>
    <property type="match status" value="1"/>
</dbReference>
<dbReference type="Proteomes" id="UP001548713">
    <property type="component" value="Unassembled WGS sequence"/>
</dbReference>
<accession>A0ABV2D1V8</accession>
<keyword evidence="5" id="KW-1185">Reference proteome</keyword>
<proteinExistence type="predicted"/>
<reference evidence="4 5" key="1">
    <citation type="submission" date="2024-07" db="EMBL/GenBank/DDBJ databases">
        <title>Novosphingobium kalidii RD2P27.</title>
        <authorList>
            <person name="Sun J.-Q."/>
        </authorList>
    </citation>
    <scope>NUCLEOTIDE SEQUENCE [LARGE SCALE GENOMIC DNA]</scope>
    <source>
        <strain evidence="4 5">RD2P27</strain>
    </source>
</reference>
<dbReference type="SUPFAM" id="SSF51735">
    <property type="entry name" value="NAD(P)-binding Rossmann-fold domains"/>
    <property type="match status" value="1"/>
</dbReference>
<evidence type="ECO:0000313" key="5">
    <source>
        <dbReference type="Proteomes" id="UP001548713"/>
    </source>
</evidence>
<name>A0ABV2D1V8_9SPHN</name>
<evidence type="ECO:0000256" key="1">
    <source>
        <dbReference type="ARBA" id="ARBA00023002"/>
    </source>
</evidence>
<evidence type="ECO:0000313" key="4">
    <source>
        <dbReference type="EMBL" id="MET1755830.1"/>
    </source>
</evidence>
<dbReference type="PANTHER" id="PTHR43333">
    <property type="entry name" value="2-HACID_DH_C DOMAIN-CONTAINING PROTEIN"/>
    <property type="match status" value="1"/>
</dbReference>
<organism evidence="4 5">
    <name type="scientific">Novosphingobium kalidii</name>
    <dbReference type="NCBI Taxonomy" id="3230299"/>
    <lineage>
        <taxon>Bacteria</taxon>
        <taxon>Pseudomonadati</taxon>
        <taxon>Pseudomonadota</taxon>
        <taxon>Alphaproteobacteria</taxon>
        <taxon>Sphingomonadales</taxon>
        <taxon>Sphingomonadaceae</taxon>
        <taxon>Novosphingobium</taxon>
    </lineage>
</organism>
<dbReference type="CDD" id="cd05300">
    <property type="entry name" value="2-Hacid_dh_1"/>
    <property type="match status" value="1"/>
</dbReference>
<feature type="domain" description="D-isomer specific 2-hydroxyacid dehydrogenase NAD-binding" evidence="3">
    <location>
        <begin position="110"/>
        <end position="287"/>
    </location>
</feature>
<protein>
    <submittedName>
        <fullName evidence="4">D-2-hydroxyacid dehydrogenase</fullName>
    </submittedName>
</protein>
<dbReference type="EMBL" id="JBEWLY010000014">
    <property type="protein sequence ID" value="MET1755830.1"/>
    <property type="molecule type" value="Genomic_DNA"/>
</dbReference>
<dbReference type="Pfam" id="PF02826">
    <property type="entry name" value="2-Hacid_dh_C"/>
    <property type="match status" value="1"/>
</dbReference>
<keyword evidence="1" id="KW-0560">Oxidoreductase</keyword>